<protein>
    <submittedName>
        <fullName evidence="2">SnoaL-like domain</fullName>
    </submittedName>
    <submittedName>
        <fullName evidence="3">SnoaL-like protein</fullName>
    </submittedName>
</protein>
<evidence type="ECO:0000313" key="5">
    <source>
        <dbReference type="Proteomes" id="UP000295794"/>
    </source>
</evidence>
<dbReference type="RefSeq" id="WP_115227744.1">
    <property type="nucleotide sequence ID" value="NZ_CAWOLO010000018.1"/>
</dbReference>
<accession>A0A377QA21</accession>
<dbReference type="Pfam" id="PF12680">
    <property type="entry name" value="SnoaL_2"/>
    <property type="match status" value="1"/>
</dbReference>
<feature type="domain" description="SnoaL-like" evidence="1">
    <location>
        <begin position="11"/>
        <end position="122"/>
    </location>
</feature>
<reference evidence="3 5" key="2">
    <citation type="submission" date="2019-03" db="EMBL/GenBank/DDBJ databases">
        <title>Genomic Encyclopedia of Type Strains, Phase IV (KMG-IV): sequencing the most valuable type-strain genomes for metagenomic binning, comparative biology and taxonomic classification.</title>
        <authorList>
            <person name="Goeker M."/>
        </authorList>
    </citation>
    <scope>NUCLEOTIDE SEQUENCE [LARGE SCALE GENOMIC DNA]</scope>
    <source>
        <strain evidence="3 5">DSM 3764</strain>
    </source>
</reference>
<proteinExistence type="predicted"/>
<evidence type="ECO:0000259" key="1">
    <source>
        <dbReference type="Pfam" id="PF12680"/>
    </source>
</evidence>
<dbReference type="EMBL" id="UGHR01000001">
    <property type="protein sequence ID" value="STQ91548.1"/>
    <property type="molecule type" value="Genomic_DNA"/>
</dbReference>
<name>A0A377QA21_9NEIS</name>
<sequence length="127" mass="14081">MTPTEIRALIDQYIHAYNRKDVTAMLLTVHPDVEFKNIADGVVNTHTTGREELKVLAEQSVAIFSERHQEILSFESSPHKASASIAFRAVVADDLPNGLKKGQTLELSGRSEFEFKDGLIAKITDLS</sequence>
<evidence type="ECO:0000313" key="3">
    <source>
        <dbReference type="EMBL" id="TCU81919.1"/>
    </source>
</evidence>
<evidence type="ECO:0000313" key="2">
    <source>
        <dbReference type="EMBL" id="STQ91548.1"/>
    </source>
</evidence>
<dbReference type="OrthoDB" id="582835at2"/>
<keyword evidence="5" id="KW-1185">Reference proteome</keyword>
<dbReference type="AlphaFoldDB" id="A0A377QA21"/>
<dbReference type="EMBL" id="SMBT01000018">
    <property type="protein sequence ID" value="TCU81919.1"/>
    <property type="molecule type" value="Genomic_DNA"/>
</dbReference>
<organism evidence="2 4">
    <name type="scientific">Iodobacter fluviatilis</name>
    <dbReference type="NCBI Taxonomy" id="537"/>
    <lineage>
        <taxon>Bacteria</taxon>
        <taxon>Pseudomonadati</taxon>
        <taxon>Pseudomonadota</taxon>
        <taxon>Betaproteobacteria</taxon>
        <taxon>Neisseriales</taxon>
        <taxon>Chitinibacteraceae</taxon>
        <taxon>Iodobacter</taxon>
    </lineage>
</organism>
<dbReference type="Gene3D" id="3.10.450.50">
    <property type="match status" value="1"/>
</dbReference>
<dbReference type="Proteomes" id="UP000255108">
    <property type="component" value="Unassembled WGS sequence"/>
</dbReference>
<gene>
    <name evidence="3" type="ORF">EV682_11840</name>
    <name evidence="2" type="ORF">NCTC11159_02622</name>
</gene>
<dbReference type="SUPFAM" id="SSF54427">
    <property type="entry name" value="NTF2-like"/>
    <property type="match status" value="1"/>
</dbReference>
<dbReference type="Proteomes" id="UP000295794">
    <property type="component" value="Unassembled WGS sequence"/>
</dbReference>
<reference evidence="2 4" key="1">
    <citation type="submission" date="2018-06" db="EMBL/GenBank/DDBJ databases">
        <authorList>
            <consortium name="Pathogen Informatics"/>
            <person name="Doyle S."/>
        </authorList>
    </citation>
    <scope>NUCLEOTIDE SEQUENCE [LARGE SCALE GENOMIC DNA]</scope>
    <source>
        <strain evidence="2 4">NCTC11159</strain>
    </source>
</reference>
<dbReference type="InterPro" id="IPR032710">
    <property type="entry name" value="NTF2-like_dom_sf"/>
</dbReference>
<dbReference type="InterPro" id="IPR037401">
    <property type="entry name" value="SnoaL-like"/>
</dbReference>
<evidence type="ECO:0000313" key="4">
    <source>
        <dbReference type="Proteomes" id="UP000255108"/>
    </source>
</evidence>